<dbReference type="InParanoid" id="F4WUS3"/>
<gene>
    <name evidence="2" type="ORF">G5I_09651</name>
</gene>
<sequence length="214" mass="24077">MYNASAMRHRAVQKSLARHAVSRMPDLRNCESGTLCGDEARRVADDILALLLTVSPPARQHVQLSLVPGRVKRPACPPSPRAPTHVDDNHSGTHSPTTVTHYRSALTSRYRPVFECAHWRINADYLVVVHHEISNYCVVGETGDVSVASKTSMVSTCGTIYVYTTRGQRQRDLRVRTRDVINATSLQRDTETIEQRGRESVNCELIEWLRALEF</sequence>
<accession>F4WUS3</accession>
<dbReference type="Proteomes" id="UP000007755">
    <property type="component" value="Unassembled WGS sequence"/>
</dbReference>
<name>F4WUS3_ACREC</name>
<evidence type="ECO:0000313" key="2">
    <source>
        <dbReference type="EMBL" id="EGI62070.1"/>
    </source>
</evidence>
<protein>
    <submittedName>
        <fullName evidence="2">Uncharacterized protein</fullName>
    </submittedName>
</protein>
<proteinExistence type="predicted"/>
<evidence type="ECO:0000313" key="3">
    <source>
        <dbReference type="Proteomes" id="UP000007755"/>
    </source>
</evidence>
<keyword evidence="3" id="KW-1185">Reference proteome</keyword>
<evidence type="ECO:0000256" key="1">
    <source>
        <dbReference type="SAM" id="MobiDB-lite"/>
    </source>
</evidence>
<reference evidence="2" key="1">
    <citation type="submission" date="2011-02" db="EMBL/GenBank/DDBJ databases">
        <title>The genome of the leaf-cutting ant Acromyrmex echinatior suggests key adaptations to social evolution and fungus farming.</title>
        <authorList>
            <person name="Nygaard S."/>
            <person name="Zhang G."/>
        </authorList>
    </citation>
    <scope>NUCLEOTIDE SEQUENCE</scope>
</reference>
<dbReference type="AlphaFoldDB" id="F4WUS3"/>
<organism evidence="3">
    <name type="scientific">Acromyrmex echinatior</name>
    <name type="common">Panamanian leafcutter ant</name>
    <name type="synonym">Acromyrmex octospinosus echinatior</name>
    <dbReference type="NCBI Taxonomy" id="103372"/>
    <lineage>
        <taxon>Eukaryota</taxon>
        <taxon>Metazoa</taxon>
        <taxon>Ecdysozoa</taxon>
        <taxon>Arthropoda</taxon>
        <taxon>Hexapoda</taxon>
        <taxon>Insecta</taxon>
        <taxon>Pterygota</taxon>
        <taxon>Neoptera</taxon>
        <taxon>Endopterygota</taxon>
        <taxon>Hymenoptera</taxon>
        <taxon>Apocrita</taxon>
        <taxon>Aculeata</taxon>
        <taxon>Formicoidea</taxon>
        <taxon>Formicidae</taxon>
        <taxon>Myrmicinae</taxon>
        <taxon>Acromyrmex</taxon>
    </lineage>
</organism>
<dbReference type="EMBL" id="GL888375">
    <property type="protein sequence ID" value="EGI62070.1"/>
    <property type="molecule type" value="Genomic_DNA"/>
</dbReference>
<feature type="region of interest" description="Disordered" evidence="1">
    <location>
        <begin position="72"/>
        <end position="98"/>
    </location>
</feature>